<dbReference type="AlphaFoldDB" id="A0A0G4IJX0"/>
<dbReference type="PROSITE" id="PS50158">
    <property type="entry name" value="ZF_CCHC"/>
    <property type="match status" value="1"/>
</dbReference>
<dbReference type="SUPFAM" id="SSF57756">
    <property type="entry name" value="Retrovirus zinc finger-like domains"/>
    <property type="match status" value="1"/>
</dbReference>
<sequence length="311" mass="35187">MPETRATRKTNDDKPAETVTTDGIETTDEEAMEKRIAKAVADALRAQRAEFEEMLRRERAERALTAATEAIRSQPPAHIDDLGTRTLNVTVDLQSFSGNFSIDAITARDWLEMFSDLLDLRSQEPLPRTARNLLSSRLVGDARELYFAAAPMTPTELTATLTGAFPESTPRAAKEAFEHFRRTTPSIDVHVVRFRCLYLRARRLNPRECDYTEETLAEYFRNSLHAALSEELYKWQLVTLDAMIAKARHLEPAYPFVPPQVNQLTGGQQTVPLTDDERARCLREGRCFRCKAHGHRSRECPLRAQPGNGEG</sequence>
<evidence type="ECO:0000313" key="5">
    <source>
        <dbReference type="Proteomes" id="UP000039324"/>
    </source>
</evidence>
<organism evidence="4 5">
    <name type="scientific">Plasmodiophora brassicae</name>
    <name type="common">Clubroot disease agent</name>
    <dbReference type="NCBI Taxonomy" id="37360"/>
    <lineage>
        <taxon>Eukaryota</taxon>
        <taxon>Sar</taxon>
        <taxon>Rhizaria</taxon>
        <taxon>Endomyxa</taxon>
        <taxon>Phytomyxea</taxon>
        <taxon>Plasmodiophorida</taxon>
        <taxon>Plasmodiophoridae</taxon>
        <taxon>Plasmodiophora</taxon>
    </lineage>
</organism>
<protein>
    <recommendedName>
        <fullName evidence="3">CCHC-type domain-containing protein</fullName>
    </recommendedName>
</protein>
<feature type="domain" description="CCHC-type" evidence="3">
    <location>
        <begin position="286"/>
        <end position="301"/>
    </location>
</feature>
<dbReference type="Pfam" id="PF00098">
    <property type="entry name" value="zf-CCHC"/>
    <property type="match status" value="1"/>
</dbReference>
<dbReference type="OrthoDB" id="3205788at2759"/>
<evidence type="ECO:0000313" key="4">
    <source>
        <dbReference type="EMBL" id="CEO95382.1"/>
    </source>
</evidence>
<dbReference type="Proteomes" id="UP000039324">
    <property type="component" value="Unassembled WGS sequence"/>
</dbReference>
<proteinExistence type="predicted"/>
<dbReference type="GO" id="GO:0003676">
    <property type="term" value="F:nucleic acid binding"/>
    <property type="evidence" value="ECO:0007669"/>
    <property type="project" value="InterPro"/>
</dbReference>
<keyword evidence="1" id="KW-0862">Zinc</keyword>
<evidence type="ECO:0000259" key="3">
    <source>
        <dbReference type="PROSITE" id="PS50158"/>
    </source>
</evidence>
<gene>
    <name evidence="4" type="ORF">PBRA_009648</name>
</gene>
<dbReference type="GO" id="GO:0008270">
    <property type="term" value="F:zinc ion binding"/>
    <property type="evidence" value="ECO:0007669"/>
    <property type="project" value="UniProtKB-KW"/>
</dbReference>
<accession>A0A0G4IJX0</accession>
<name>A0A0G4IJX0_PLABS</name>
<keyword evidence="5" id="KW-1185">Reference proteome</keyword>
<dbReference type="InterPro" id="IPR001878">
    <property type="entry name" value="Znf_CCHC"/>
</dbReference>
<evidence type="ECO:0000256" key="2">
    <source>
        <dbReference type="SAM" id="MobiDB-lite"/>
    </source>
</evidence>
<reference evidence="4 5" key="1">
    <citation type="submission" date="2015-02" db="EMBL/GenBank/DDBJ databases">
        <authorList>
            <person name="Chooi Y.-H."/>
        </authorList>
    </citation>
    <scope>NUCLEOTIDE SEQUENCE [LARGE SCALE GENOMIC DNA]</scope>
    <source>
        <strain evidence="4">E3</strain>
    </source>
</reference>
<keyword evidence="1" id="KW-0479">Metal-binding</keyword>
<dbReference type="SMART" id="SM00343">
    <property type="entry name" value="ZnF_C2HC"/>
    <property type="match status" value="1"/>
</dbReference>
<dbReference type="EMBL" id="CDSF01000016">
    <property type="protein sequence ID" value="CEO95382.1"/>
    <property type="molecule type" value="Genomic_DNA"/>
</dbReference>
<dbReference type="InterPro" id="IPR036875">
    <property type="entry name" value="Znf_CCHC_sf"/>
</dbReference>
<evidence type="ECO:0000256" key="1">
    <source>
        <dbReference type="PROSITE-ProRule" id="PRU00047"/>
    </source>
</evidence>
<feature type="compositionally biased region" description="Basic and acidic residues" evidence="2">
    <location>
        <begin position="1"/>
        <end position="16"/>
    </location>
</feature>
<feature type="region of interest" description="Disordered" evidence="2">
    <location>
        <begin position="1"/>
        <end position="30"/>
    </location>
</feature>
<keyword evidence="1" id="KW-0863">Zinc-finger</keyword>